<accession>A0A372ITG1</accession>
<keyword evidence="5" id="KW-1185">Reference proteome</keyword>
<dbReference type="InterPro" id="IPR025232">
    <property type="entry name" value="DUF4174"/>
</dbReference>
<feature type="signal peptide" evidence="2">
    <location>
        <begin position="1"/>
        <end position="23"/>
    </location>
</feature>
<comment type="caution">
    <text evidence="4">The sequence shown here is derived from an EMBL/GenBank/DDBJ whole genome shotgun (WGS) entry which is preliminary data.</text>
</comment>
<dbReference type="Pfam" id="PF13778">
    <property type="entry name" value="DUF4174"/>
    <property type="match status" value="1"/>
</dbReference>
<gene>
    <name evidence="4" type="ORF">D0Y96_01110</name>
</gene>
<sequence length="161" mass="17838">MALRRQLLALTLLFTGTSLWAQARPSCQVIPRSLDAMRGCYRPLLVFSPGAGDPLLKEQTASLDAAADDMMDRFVMLTPLVPDPKAYATPLDTPYALLPAQEIDSIRARYHIPVDKFTVLLLGEDGKEKLRSAKPLPVDQLNALIDSMPERKAEMLRPHAN</sequence>
<protein>
    <submittedName>
        <fullName evidence="4">DUF4174 domain-containing protein</fullName>
    </submittedName>
</protein>
<proteinExistence type="predicted"/>
<evidence type="ECO:0000256" key="2">
    <source>
        <dbReference type="SAM" id="SignalP"/>
    </source>
</evidence>
<evidence type="ECO:0000259" key="3">
    <source>
        <dbReference type="Pfam" id="PF13778"/>
    </source>
</evidence>
<feature type="domain" description="DUF4174" evidence="3">
    <location>
        <begin position="34"/>
        <end position="154"/>
    </location>
</feature>
<dbReference type="RefSeq" id="WP_117297410.1">
    <property type="nucleotide sequence ID" value="NZ_QVQT02000001.1"/>
</dbReference>
<evidence type="ECO:0000313" key="5">
    <source>
        <dbReference type="Proteomes" id="UP000264702"/>
    </source>
</evidence>
<dbReference type="OrthoDB" id="7362103at2"/>
<dbReference type="AlphaFoldDB" id="A0A372ITG1"/>
<feature type="chain" id="PRO_5017028087" evidence="2">
    <location>
        <begin position="24"/>
        <end position="161"/>
    </location>
</feature>
<name>A0A372ITG1_9BACT</name>
<keyword evidence="1 2" id="KW-0732">Signal</keyword>
<dbReference type="EMBL" id="QVQT01000001">
    <property type="protein sequence ID" value="RFU18206.1"/>
    <property type="molecule type" value="Genomic_DNA"/>
</dbReference>
<organism evidence="4 5">
    <name type="scientific">Paracidobacterium acidisoli</name>
    <dbReference type="NCBI Taxonomy" id="2303751"/>
    <lineage>
        <taxon>Bacteria</taxon>
        <taxon>Pseudomonadati</taxon>
        <taxon>Acidobacteriota</taxon>
        <taxon>Terriglobia</taxon>
        <taxon>Terriglobales</taxon>
        <taxon>Acidobacteriaceae</taxon>
        <taxon>Paracidobacterium</taxon>
    </lineage>
</organism>
<evidence type="ECO:0000313" key="4">
    <source>
        <dbReference type="EMBL" id="RFU18206.1"/>
    </source>
</evidence>
<dbReference type="Proteomes" id="UP000264702">
    <property type="component" value="Unassembled WGS sequence"/>
</dbReference>
<reference evidence="4 5" key="1">
    <citation type="submission" date="2018-08" db="EMBL/GenBank/DDBJ databases">
        <title>Acidipila sp. 4G-K13, an acidobacterium isolated from forest soil.</title>
        <authorList>
            <person name="Gao Z.-H."/>
            <person name="Qiu L.-H."/>
        </authorList>
    </citation>
    <scope>NUCLEOTIDE SEQUENCE [LARGE SCALE GENOMIC DNA]</scope>
    <source>
        <strain evidence="4 5">4G-K13</strain>
    </source>
</reference>
<evidence type="ECO:0000256" key="1">
    <source>
        <dbReference type="ARBA" id="ARBA00022729"/>
    </source>
</evidence>